<dbReference type="InterPro" id="IPR001753">
    <property type="entry name" value="Enoyl-CoA_hydra/iso"/>
</dbReference>
<dbReference type="CDD" id="cd06558">
    <property type="entry name" value="crotonase-like"/>
    <property type="match status" value="1"/>
</dbReference>
<keyword evidence="3" id="KW-0413">Isomerase</keyword>
<dbReference type="SUPFAM" id="SSF52096">
    <property type="entry name" value="ClpP/crotonase"/>
    <property type="match status" value="1"/>
</dbReference>
<evidence type="ECO:0000313" key="3">
    <source>
        <dbReference type="EMBL" id="NJB96814.1"/>
    </source>
</evidence>
<dbReference type="InterPro" id="IPR018376">
    <property type="entry name" value="Enoyl-CoA_hyd/isom_CS"/>
</dbReference>
<keyword evidence="4" id="KW-1185">Reference proteome</keyword>
<dbReference type="PANTHER" id="PTHR43459">
    <property type="entry name" value="ENOYL-COA HYDRATASE"/>
    <property type="match status" value="1"/>
</dbReference>
<dbReference type="AlphaFoldDB" id="A0A7X6BB97"/>
<dbReference type="Gene3D" id="3.90.226.10">
    <property type="entry name" value="2-enoyl-CoA Hydratase, Chain A, domain 1"/>
    <property type="match status" value="1"/>
</dbReference>
<evidence type="ECO:0000313" key="4">
    <source>
        <dbReference type="Proteomes" id="UP000531251"/>
    </source>
</evidence>
<reference evidence="3 4" key="1">
    <citation type="submission" date="2020-03" db="EMBL/GenBank/DDBJ databases">
        <title>Genomic Encyclopedia of Type Strains, Phase IV (KMG-IV): sequencing the most valuable type-strain genomes for metagenomic binning, comparative biology and taxonomic classification.</title>
        <authorList>
            <person name="Goeker M."/>
        </authorList>
    </citation>
    <scope>NUCLEOTIDE SEQUENCE [LARGE SCALE GENOMIC DNA]</scope>
    <source>
        <strain evidence="3 4">DSM 7225</strain>
    </source>
</reference>
<gene>
    <name evidence="3" type="ORF">GGR89_001114</name>
</gene>
<evidence type="ECO:0000256" key="1">
    <source>
        <dbReference type="ARBA" id="ARBA00005254"/>
    </source>
</evidence>
<dbReference type="InterPro" id="IPR014748">
    <property type="entry name" value="Enoyl-CoA_hydra_C"/>
</dbReference>
<comment type="caution">
    <text evidence="3">The sequence shown here is derived from an EMBL/GenBank/DDBJ whole genome shotgun (WGS) entry which is preliminary data.</text>
</comment>
<dbReference type="InterPro" id="IPR029045">
    <property type="entry name" value="ClpP/crotonase-like_dom_sf"/>
</dbReference>
<organism evidence="3 4">
    <name type="scientific">Sphingomonas trueperi</name>
    <dbReference type="NCBI Taxonomy" id="53317"/>
    <lineage>
        <taxon>Bacteria</taxon>
        <taxon>Pseudomonadati</taxon>
        <taxon>Pseudomonadota</taxon>
        <taxon>Alphaproteobacteria</taxon>
        <taxon>Sphingomonadales</taxon>
        <taxon>Sphingomonadaceae</taxon>
        <taxon>Sphingomonas</taxon>
    </lineage>
</organism>
<dbReference type="PROSITE" id="PS00166">
    <property type="entry name" value="ENOYL_COA_HYDRATASE"/>
    <property type="match status" value="1"/>
</dbReference>
<dbReference type="PANTHER" id="PTHR43459:SF1">
    <property type="entry name" value="EG:BACN32G11.4 PROTEIN"/>
    <property type="match status" value="1"/>
</dbReference>
<sequence length="257" mass="26589">MSDAPVLLAMEGHVAVVQLNRPDRLNALTPDMLDLLAATLRRAAEDGARAVLLTGEGRAFCAGADLTASVGMRDSGEALRRHYNPVIATMAELPIPIVAAVNGAAAGAGASIALAADIVVMAQSAYLLLAFANIGLVPDAGATWLIGKAAGRARLLEMALLGERMLAEEALANGLVTRVVEDGGLMQVSHGLAAKLAGMPTVALGLIRKQVSVALSGTLAETMEIEADHQSIAARTDDCREAIAAFLEKREAHFTGH</sequence>
<dbReference type="Pfam" id="PF00378">
    <property type="entry name" value="ECH_1"/>
    <property type="match status" value="1"/>
</dbReference>
<dbReference type="EC" id="5.3.3.18" evidence="3"/>
<dbReference type="EMBL" id="JAATJB010000002">
    <property type="protein sequence ID" value="NJB96814.1"/>
    <property type="molecule type" value="Genomic_DNA"/>
</dbReference>
<accession>A0A7X6BB97</accession>
<protein>
    <submittedName>
        <fullName evidence="3">2-(1,2-epoxy-1,2-dihydrophenyl)acetyl-CoA isomerase</fullName>
        <ecNumber evidence="3">5.3.3.18</ecNumber>
    </submittedName>
</protein>
<comment type="similarity">
    <text evidence="1 2">Belongs to the enoyl-CoA hydratase/isomerase family.</text>
</comment>
<dbReference type="RefSeq" id="WP_125972683.1">
    <property type="nucleotide sequence ID" value="NZ_BAAADY010000005.1"/>
</dbReference>
<evidence type="ECO:0000256" key="2">
    <source>
        <dbReference type="RuleBase" id="RU003707"/>
    </source>
</evidence>
<dbReference type="Proteomes" id="UP000531251">
    <property type="component" value="Unassembled WGS sequence"/>
</dbReference>
<dbReference type="Gene3D" id="1.10.12.10">
    <property type="entry name" value="Lyase 2-enoyl-coa Hydratase, Chain A, domain 2"/>
    <property type="match status" value="1"/>
</dbReference>
<proteinExistence type="inferred from homology"/>
<name>A0A7X6BB97_9SPHN</name>
<dbReference type="GO" id="GO:0016853">
    <property type="term" value="F:isomerase activity"/>
    <property type="evidence" value="ECO:0007669"/>
    <property type="project" value="UniProtKB-KW"/>
</dbReference>